<feature type="compositionally biased region" description="Low complexity" evidence="1">
    <location>
        <begin position="89"/>
        <end position="105"/>
    </location>
</feature>
<feature type="region of interest" description="Disordered" evidence="1">
    <location>
        <begin position="258"/>
        <end position="478"/>
    </location>
</feature>
<comment type="caution">
    <text evidence="4">The sequence shown here is derived from an EMBL/GenBank/DDBJ whole genome shotgun (WGS) entry which is preliminary data.</text>
</comment>
<feature type="signal peptide" evidence="2">
    <location>
        <begin position="1"/>
        <end position="17"/>
    </location>
</feature>
<dbReference type="Pfam" id="PF01607">
    <property type="entry name" value="CBM_14"/>
    <property type="match status" value="1"/>
</dbReference>
<dbReference type="GO" id="GO:0008061">
    <property type="term" value="F:chitin binding"/>
    <property type="evidence" value="ECO:0007669"/>
    <property type="project" value="InterPro"/>
</dbReference>
<accession>A0AAV6V7Z7</accession>
<protein>
    <recommendedName>
        <fullName evidence="3">Chitin-binding type-2 domain-containing protein</fullName>
    </recommendedName>
</protein>
<evidence type="ECO:0000313" key="4">
    <source>
        <dbReference type="EMBL" id="KAG8192203.1"/>
    </source>
</evidence>
<dbReference type="PROSITE" id="PS50940">
    <property type="entry name" value="CHIT_BIND_II"/>
    <property type="match status" value="1"/>
</dbReference>
<evidence type="ECO:0000256" key="1">
    <source>
        <dbReference type="SAM" id="MobiDB-lite"/>
    </source>
</evidence>
<gene>
    <name evidence="4" type="ORF">JTE90_009964</name>
</gene>
<feature type="compositionally biased region" description="Low complexity" evidence="1">
    <location>
        <begin position="58"/>
        <end position="81"/>
    </location>
</feature>
<reference evidence="4 5" key="1">
    <citation type="journal article" date="2022" name="Nat. Ecol. Evol.">
        <title>A masculinizing supergene underlies an exaggerated male reproductive morph in a spider.</title>
        <authorList>
            <person name="Hendrickx F."/>
            <person name="De Corte Z."/>
            <person name="Sonet G."/>
            <person name="Van Belleghem S.M."/>
            <person name="Kostlbacher S."/>
            <person name="Vangestel C."/>
        </authorList>
    </citation>
    <scope>NUCLEOTIDE SEQUENCE [LARGE SCALE GENOMIC DNA]</scope>
    <source>
        <strain evidence="4">W744_W776</strain>
    </source>
</reference>
<feature type="compositionally biased region" description="Low complexity" evidence="1">
    <location>
        <begin position="281"/>
        <end position="293"/>
    </location>
</feature>
<feature type="region of interest" description="Disordered" evidence="1">
    <location>
        <begin position="28"/>
        <end position="145"/>
    </location>
</feature>
<evidence type="ECO:0000313" key="5">
    <source>
        <dbReference type="Proteomes" id="UP000827092"/>
    </source>
</evidence>
<keyword evidence="5" id="KW-1185">Reference proteome</keyword>
<keyword evidence="2" id="KW-0732">Signal</keyword>
<dbReference type="EMBL" id="JAFNEN010000143">
    <property type="protein sequence ID" value="KAG8192203.1"/>
    <property type="molecule type" value="Genomic_DNA"/>
</dbReference>
<dbReference type="Proteomes" id="UP000827092">
    <property type="component" value="Unassembled WGS sequence"/>
</dbReference>
<feature type="compositionally biased region" description="Low complexity" evidence="1">
    <location>
        <begin position="431"/>
        <end position="452"/>
    </location>
</feature>
<dbReference type="InterPro" id="IPR052976">
    <property type="entry name" value="Scoloptoxin-like"/>
</dbReference>
<dbReference type="Gene3D" id="3.20.20.80">
    <property type="entry name" value="Glycosidases"/>
    <property type="match status" value="1"/>
</dbReference>
<sequence>MKFLICSFLLLVVGTLAEERVKRQATYTFPGPRSDRSYRPQAEPAPVYAEERDDEESYQAPRRQYQAQPAQQYVPQQRAPVAPQPPPVAYEAPRPAVQAQRAAEAPSRRRAAQSTSGRGANKYTPAPQQSLGNNHDEEEEEEQGPDPLTLLLQDSQFGCGGKTDGYYADDSVNCKVFHYCVGGAKHSWMCPENTVFHQVHLNCVPDDQDICSQTQKFHFVNDYLYKAVDYEGPNKTARYSQRYYPEGYVVGDALVAPAQDHSSRRPESPQPQDPRRPVSHQQQAPRPQARQVAPPAPQPTYRAPQQQSRPAPRPSRPLESYPVEESPQGYNRAPPVRPASPQPQHQSYPREAQPQREPQSTYPREAAPQSYPREQPPPVYRVVPPQQAAQPQAPPQQVYRVVPPQQPASSAHSSEENAYQPQSPPQHSRRPVAPQQRPQAAPYAPPRQQYRATARSAGAYQPYAPSQPVSGVQYDEEY</sequence>
<name>A0AAV6V7Z7_9ARAC</name>
<dbReference type="InterPro" id="IPR036508">
    <property type="entry name" value="Chitin-bd_dom_sf"/>
</dbReference>
<dbReference type="SUPFAM" id="SSF57625">
    <property type="entry name" value="Invertebrate chitin-binding proteins"/>
    <property type="match status" value="1"/>
</dbReference>
<feature type="chain" id="PRO_5043585810" description="Chitin-binding type-2 domain-containing protein" evidence="2">
    <location>
        <begin position="18"/>
        <end position="478"/>
    </location>
</feature>
<proteinExistence type="predicted"/>
<dbReference type="GO" id="GO:0005576">
    <property type="term" value="C:extracellular region"/>
    <property type="evidence" value="ECO:0007669"/>
    <property type="project" value="InterPro"/>
</dbReference>
<evidence type="ECO:0000259" key="3">
    <source>
        <dbReference type="PROSITE" id="PS50940"/>
    </source>
</evidence>
<evidence type="ECO:0000256" key="2">
    <source>
        <dbReference type="SAM" id="SignalP"/>
    </source>
</evidence>
<dbReference type="InterPro" id="IPR002557">
    <property type="entry name" value="Chitin-bd_dom"/>
</dbReference>
<feature type="domain" description="Chitin-binding type-2" evidence="3">
    <location>
        <begin position="156"/>
        <end position="213"/>
    </location>
</feature>
<dbReference type="PANTHER" id="PTHR22933:SF31">
    <property type="entry name" value="FI18007P1"/>
    <property type="match status" value="1"/>
</dbReference>
<dbReference type="PANTHER" id="PTHR22933">
    <property type="entry name" value="FI18007P1-RELATED"/>
    <property type="match status" value="1"/>
</dbReference>
<organism evidence="4 5">
    <name type="scientific">Oedothorax gibbosus</name>
    <dbReference type="NCBI Taxonomy" id="931172"/>
    <lineage>
        <taxon>Eukaryota</taxon>
        <taxon>Metazoa</taxon>
        <taxon>Ecdysozoa</taxon>
        <taxon>Arthropoda</taxon>
        <taxon>Chelicerata</taxon>
        <taxon>Arachnida</taxon>
        <taxon>Araneae</taxon>
        <taxon>Araneomorphae</taxon>
        <taxon>Entelegynae</taxon>
        <taxon>Araneoidea</taxon>
        <taxon>Linyphiidae</taxon>
        <taxon>Erigoninae</taxon>
        <taxon>Oedothorax</taxon>
    </lineage>
</organism>
<feature type="compositionally biased region" description="Low complexity" evidence="1">
    <location>
        <begin position="380"/>
        <end position="412"/>
    </location>
</feature>
<dbReference type="AlphaFoldDB" id="A0AAV6V7Z7"/>